<accession>A0ABQ7HA91</accession>
<evidence type="ECO:0000313" key="3">
    <source>
        <dbReference type="EMBL" id="KAF5843769.1"/>
    </source>
</evidence>
<protein>
    <submittedName>
        <fullName evidence="3">Uncharacterized protein</fullName>
    </submittedName>
</protein>
<feature type="coiled-coil region" evidence="1">
    <location>
        <begin position="55"/>
        <end position="89"/>
    </location>
</feature>
<keyword evidence="1" id="KW-0175">Coiled coil</keyword>
<sequence length="181" mass="20689">ETHWLRGAVSPLRRIRPTTLQLCAACVTLHVPCLIAAQVAILEKESELMDLKYQLEQERTLRVKAEQDKKKLETRLRRLTELLLEKQRVVGVIYPHPPSSSPHGDMSMQPHLHSEQQQEQLEAIARERREVYSSVGAKGATFGQQQQQPQQNQHYHHHHQPPEPSGLSAERPPTPPQHPST</sequence>
<dbReference type="EMBL" id="MU069438">
    <property type="protein sequence ID" value="KAF5843769.1"/>
    <property type="molecule type" value="Genomic_DNA"/>
</dbReference>
<organism evidence="3 4">
    <name type="scientific">Dunaliella salina</name>
    <name type="common">Green alga</name>
    <name type="synonym">Protococcus salinus</name>
    <dbReference type="NCBI Taxonomy" id="3046"/>
    <lineage>
        <taxon>Eukaryota</taxon>
        <taxon>Viridiplantae</taxon>
        <taxon>Chlorophyta</taxon>
        <taxon>core chlorophytes</taxon>
        <taxon>Chlorophyceae</taxon>
        <taxon>CS clade</taxon>
        <taxon>Chlamydomonadales</taxon>
        <taxon>Dunaliellaceae</taxon>
        <taxon>Dunaliella</taxon>
    </lineage>
</organism>
<feature type="compositionally biased region" description="Low complexity" evidence="2">
    <location>
        <begin position="144"/>
        <end position="153"/>
    </location>
</feature>
<dbReference type="Proteomes" id="UP000815325">
    <property type="component" value="Unassembled WGS sequence"/>
</dbReference>
<evidence type="ECO:0000256" key="2">
    <source>
        <dbReference type="SAM" id="MobiDB-lite"/>
    </source>
</evidence>
<comment type="caution">
    <text evidence="3">The sequence shown here is derived from an EMBL/GenBank/DDBJ whole genome shotgun (WGS) entry which is preliminary data.</text>
</comment>
<feature type="non-terminal residue" evidence="3">
    <location>
        <position position="1"/>
    </location>
</feature>
<keyword evidence="4" id="KW-1185">Reference proteome</keyword>
<evidence type="ECO:0000313" key="4">
    <source>
        <dbReference type="Proteomes" id="UP000815325"/>
    </source>
</evidence>
<proteinExistence type="predicted"/>
<feature type="non-terminal residue" evidence="3">
    <location>
        <position position="181"/>
    </location>
</feature>
<name>A0ABQ7HA91_DUNSA</name>
<feature type="compositionally biased region" description="Pro residues" evidence="2">
    <location>
        <begin position="172"/>
        <end position="181"/>
    </location>
</feature>
<gene>
    <name evidence="3" type="ORF">DUNSADRAFT_8285</name>
</gene>
<reference evidence="3" key="1">
    <citation type="submission" date="2017-08" db="EMBL/GenBank/DDBJ databases">
        <authorList>
            <person name="Polle J.E."/>
            <person name="Barry K."/>
            <person name="Cushman J."/>
            <person name="Schmutz J."/>
            <person name="Tran D."/>
            <person name="Hathwaick L.T."/>
            <person name="Yim W.C."/>
            <person name="Jenkins J."/>
            <person name="Mckie-Krisberg Z.M."/>
            <person name="Prochnik S."/>
            <person name="Lindquist E."/>
            <person name="Dockter R.B."/>
            <person name="Adam C."/>
            <person name="Molina H."/>
            <person name="Bunkerborg J."/>
            <person name="Jin E."/>
            <person name="Buchheim M."/>
            <person name="Magnuson J."/>
        </authorList>
    </citation>
    <scope>NUCLEOTIDE SEQUENCE</scope>
    <source>
        <strain evidence="3">CCAP 19/18</strain>
    </source>
</reference>
<evidence type="ECO:0000256" key="1">
    <source>
        <dbReference type="SAM" id="Coils"/>
    </source>
</evidence>
<feature type="region of interest" description="Disordered" evidence="2">
    <location>
        <begin position="93"/>
        <end position="181"/>
    </location>
</feature>